<reference evidence="2" key="1">
    <citation type="submission" date="2019-09" db="EMBL/GenBank/DDBJ databases">
        <title>Draft genome information of white flower Hibiscus syriacus.</title>
        <authorList>
            <person name="Kim Y.-M."/>
        </authorList>
    </citation>
    <scope>NUCLEOTIDE SEQUENCE [LARGE SCALE GENOMIC DNA]</scope>
    <source>
        <strain evidence="2">YM2019G1</strain>
    </source>
</reference>
<gene>
    <name evidence="2" type="ORF">F3Y22_tig00110059pilonHSYRG00075</name>
</gene>
<comment type="caution">
    <text evidence="2">The sequence shown here is derived from an EMBL/GenBank/DDBJ whole genome shotgun (WGS) entry which is preliminary data.</text>
</comment>
<protein>
    <submittedName>
        <fullName evidence="2">Uncharacterized protein</fullName>
    </submittedName>
</protein>
<evidence type="ECO:0000313" key="3">
    <source>
        <dbReference type="Proteomes" id="UP000436088"/>
    </source>
</evidence>
<sequence>MLQTPSIPNEMSPDVDNPSLNEKPNEITLYCWRERKPAGWLLLREKPAVVGGSCWNVKVLVGANWSREPAGSRVEEKVEQVLLIMNFFSFFI</sequence>
<accession>A0A6A3BLC6</accession>
<dbReference type="EMBL" id="VEPZ02000831">
    <property type="protein sequence ID" value="KAE8717115.1"/>
    <property type="molecule type" value="Genomic_DNA"/>
</dbReference>
<dbReference type="AlphaFoldDB" id="A0A6A3BLC6"/>
<evidence type="ECO:0000256" key="1">
    <source>
        <dbReference type="SAM" id="MobiDB-lite"/>
    </source>
</evidence>
<proteinExistence type="predicted"/>
<evidence type="ECO:0000313" key="2">
    <source>
        <dbReference type="EMBL" id="KAE8717115.1"/>
    </source>
</evidence>
<name>A0A6A3BLC6_HIBSY</name>
<keyword evidence="3" id="KW-1185">Reference proteome</keyword>
<feature type="region of interest" description="Disordered" evidence="1">
    <location>
        <begin position="1"/>
        <end position="23"/>
    </location>
</feature>
<organism evidence="2 3">
    <name type="scientific">Hibiscus syriacus</name>
    <name type="common">Rose of Sharon</name>
    <dbReference type="NCBI Taxonomy" id="106335"/>
    <lineage>
        <taxon>Eukaryota</taxon>
        <taxon>Viridiplantae</taxon>
        <taxon>Streptophyta</taxon>
        <taxon>Embryophyta</taxon>
        <taxon>Tracheophyta</taxon>
        <taxon>Spermatophyta</taxon>
        <taxon>Magnoliopsida</taxon>
        <taxon>eudicotyledons</taxon>
        <taxon>Gunneridae</taxon>
        <taxon>Pentapetalae</taxon>
        <taxon>rosids</taxon>
        <taxon>malvids</taxon>
        <taxon>Malvales</taxon>
        <taxon>Malvaceae</taxon>
        <taxon>Malvoideae</taxon>
        <taxon>Hibiscus</taxon>
    </lineage>
</organism>
<dbReference type="Proteomes" id="UP000436088">
    <property type="component" value="Unassembled WGS sequence"/>
</dbReference>